<evidence type="ECO:0000313" key="3">
    <source>
        <dbReference type="Proteomes" id="UP000247565"/>
    </source>
</evidence>
<dbReference type="Pfam" id="PF13454">
    <property type="entry name" value="NAD_binding_9"/>
    <property type="match status" value="1"/>
</dbReference>
<evidence type="ECO:0000259" key="1">
    <source>
        <dbReference type="Pfam" id="PF13454"/>
    </source>
</evidence>
<reference evidence="2 3" key="1">
    <citation type="submission" date="2018-05" db="EMBL/GenBank/DDBJ databases">
        <title>Reference genomes for bee gut microbiota database.</title>
        <authorList>
            <person name="Ellegaard K.M."/>
        </authorList>
    </citation>
    <scope>NUCLEOTIDE SEQUENCE [LARGE SCALE GENOMIC DNA]</scope>
    <source>
        <strain evidence="2 3">ESL0284</strain>
    </source>
</reference>
<proteinExistence type="predicted"/>
<dbReference type="InterPro" id="IPR038732">
    <property type="entry name" value="HpyO/CreE_NAD-binding"/>
</dbReference>
<dbReference type="RefSeq" id="WP_110439098.1">
    <property type="nucleotide sequence ID" value="NZ_CP046393.1"/>
</dbReference>
<dbReference type="Proteomes" id="UP000247565">
    <property type="component" value="Unassembled WGS sequence"/>
</dbReference>
<protein>
    <submittedName>
        <fullName evidence="2">Response regulator</fullName>
    </submittedName>
</protein>
<organism evidence="2 3">
    <name type="scientific">Commensalibacter melissae</name>
    <dbReference type="NCBI Taxonomy" id="2070537"/>
    <lineage>
        <taxon>Bacteria</taxon>
        <taxon>Pseudomonadati</taxon>
        <taxon>Pseudomonadota</taxon>
        <taxon>Alphaproteobacteria</taxon>
        <taxon>Acetobacterales</taxon>
        <taxon>Acetobacteraceae</taxon>
    </lineage>
</organism>
<accession>A0A318MW94</accession>
<comment type="caution">
    <text evidence="2">The sequence shown here is derived from an EMBL/GenBank/DDBJ whole genome shotgun (WGS) entry which is preliminary data.</text>
</comment>
<dbReference type="OrthoDB" id="6309046at2"/>
<dbReference type="PANTHER" id="PTHR40254">
    <property type="entry name" value="BLR0577 PROTEIN"/>
    <property type="match status" value="1"/>
</dbReference>
<name>A0A318MW94_9PROT</name>
<dbReference type="AlphaFoldDB" id="A0A318MW94"/>
<dbReference type="PANTHER" id="PTHR40254:SF1">
    <property type="entry name" value="BLR0577 PROTEIN"/>
    <property type="match status" value="1"/>
</dbReference>
<dbReference type="EMBL" id="QGLT01000003">
    <property type="protein sequence ID" value="PXZ00175.1"/>
    <property type="molecule type" value="Genomic_DNA"/>
</dbReference>
<keyword evidence="3" id="KW-1185">Reference proteome</keyword>
<evidence type="ECO:0000313" key="2">
    <source>
        <dbReference type="EMBL" id="PXZ00175.1"/>
    </source>
</evidence>
<sequence length="596" mass="69309">MNNDYNKIKISIIGLGSRGLNVLERIISHCIWDEKLKDKQIILQLFNENKDYGAGCHDINQSENLLVNTICSQITVFPDDTVKNYKYAIRGPTFYEWLKIKYKSQNKTINPLNYYSRKDLGEYLCWVFNYLCSIKVQNLQIIKIQEKVINIFGSDKKKWNIVTKNNTYSSDIICITTGHDTQNCEFPNKKKIYAYPLEKLDHIITNKETVAIQGLGLTTFDVISKLTEDRGGKFIKEKDHLIYQPSGKEPKIIAFSRSGLPLNARGITQKELREQYKPQIFTKEKIIKLKNNKKNDFEKDYLPLLIEEMECVYSFTYLKNQDIIKAYNFLNDYLRNKSQRNAIVKAYIPDEKERFSWEKISDPLAHTSFKSQREFHEWLLNYLQEDIHNALQGNIDNPTKASTDILRDVRDWIRLTVDHCGLSEKSAIWFNEVFKPIMIRICVGPPLERIQQMIALIKANILRIDLGPNVKVEEKKESFYLTTQFNEVMRADYYIVAMVNAPIAKESKDIFFQNILKNNIGCQFHIGNYALGEFNVNANFNLINQNNQIIKSIYALGVPTEGSKFYTYILPRPFVNSTALFDAEVCTNNLLSQIAR</sequence>
<gene>
    <name evidence="2" type="ORF">DK869_05935</name>
</gene>
<dbReference type="InterPro" id="IPR052189">
    <property type="entry name" value="L-asp_N-monooxygenase_NS-form"/>
</dbReference>
<feature type="domain" description="FAD-dependent urate hydroxylase HpyO/Asp monooxygenase CreE-like FAD/NAD(P)-binding" evidence="1">
    <location>
        <begin position="12"/>
        <end position="179"/>
    </location>
</feature>